<organism evidence="5 6">
    <name type="scientific">Knufia fluminis</name>
    <dbReference type="NCBI Taxonomy" id="191047"/>
    <lineage>
        <taxon>Eukaryota</taxon>
        <taxon>Fungi</taxon>
        <taxon>Dikarya</taxon>
        <taxon>Ascomycota</taxon>
        <taxon>Pezizomycotina</taxon>
        <taxon>Eurotiomycetes</taxon>
        <taxon>Chaetothyriomycetidae</taxon>
        <taxon>Chaetothyriales</taxon>
        <taxon>Trichomeriaceae</taxon>
        <taxon>Knufia</taxon>
    </lineage>
</organism>
<dbReference type="Gene3D" id="3.40.630.30">
    <property type="match status" value="1"/>
</dbReference>
<feature type="region of interest" description="Disordered" evidence="3">
    <location>
        <begin position="1"/>
        <end position="66"/>
    </location>
</feature>
<name>A0AAN8I8R4_9EURO</name>
<reference evidence="5 6" key="1">
    <citation type="submission" date="2022-12" db="EMBL/GenBank/DDBJ databases">
        <title>Genomic features and morphological characterization of a novel Knufia sp. strain isolated from spacecraft assembly facility.</title>
        <authorList>
            <person name="Teixeira M."/>
            <person name="Chander A.M."/>
            <person name="Stajich J.E."/>
            <person name="Venkateswaran K."/>
        </authorList>
    </citation>
    <scope>NUCLEOTIDE SEQUENCE [LARGE SCALE GENOMIC DNA]</scope>
    <source>
        <strain evidence="5 6">FJI-L2-BK-P2</strain>
    </source>
</reference>
<dbReference type="PANTHER" id="PTHR10908">
    <property type="entry name" value="SEROTONIN N-ACETYLTRANSFERASE"/>
    <property type="match status" value="1"/>
</dbReference>
<dbReference type="Proteomes" id="UP001316803">
    <property type="component" value="Unassembled WGS sequence"/>
</dbReference>
<dbReference type="GO" id="GO:0005737">
    <property type="term" value="C:cytoplasm"/>
    <property type="evidence" value="ECO:0007669"/>
    <property type="project" value="TreeGrafter"/>
</dbReference>
<dbReference type="InterPro" id="IPR051635">
    <property type="entry name" value="SNAT-like"/>
</dbReference>
<dbReference type="EMBL" id="JAKLMC020000007">
    <property type="protein sequence ID" value="KAK5954921.1"/>
    <property type="molecule type" value="Genomic_DNA"/>
</dbReference>
<dbReference type="GO" id="GO:0004059">
    <property type="term" value="F:aralkylamine N-acetyltransferase activity"/>
    <property type="evidence" value="ECO:0007669"/>
    <property type="project" value="TreeGrafter"/>
</dbReference>
<feature type="compositionally biased region" description="Acidic residues" evidence="3">
    <location>
        <begin position="55"/>
        <end position="65"/>
    </location>
</feature>
<evidence type="ECO:0000256" key="1">
    <source>
        <dbReference type="ARBA" id="ARBA00022679"/>
    </source>
</evidence>
<dbReference type="InterPro" id="IPR016181">
    <property type="entry name" value="Acyl_CoA_acyltransferase"/>
</dbReference>
<comment type="caution">
    <text evidence="5">The sequence shown here is derived from an EMBL/GenBank/DDBJ whole genome shotgun (WGS) entry which is preliminary data.</text>
</comment>
<feature type="compositionally biased region" description="Basic and acidic residues" evidence="3">
    <location>
        <begin position="1"/>
        <end position="27"/>
    </location>
</feature>
<keyword evidence="2" id="KW-0012">Acyltransferase</keyword>
<sequence length="294" mass="33051">MSSEQSRIEDKKQQAEDDFETVSHEDAETSINTEGKSPSTTQDELKLTRFNNNNQDDEDDSDDDEHAMAHHPIFGMLAGRLGQRRRGSTHKYDKLHPENQVLSIAYVEDCVQVEDGAFPEDERASREKFEYRLSRCPELSLGIFSQPTKAEVEKGSTKKRKLLGHIIATRTSAPCVTDASMDYPKDWKTNKTTLPKPGEKEALGHQEAGSTICIHSVAVRPDYQSMGVGSVLLRSYIQRIKDAKIADRLALLAHDDMKNFYGRFGFDDMGPSQATFGGGNWNNMILEFSDLQDD</sequence>
<dbReference type="AlphaFoldDB" id="A0AAN8I8R4"/>
<feature type="domain" description="N-acetyltransferase" evidence="4">
    <location>
        <begin position="209"/>
        <end position="292"/>
    </location>
</feature>
<keyword evidence="6" id="KW-1185">Reference proteome</keyword>
<evidence type="ECO:0000313" key="6">
    <source>
        <dbReference type="Proteomes" id="UP001316803"/>
    </source>
</evidence>
<dbReference type="PROSITE" id="PS51186">
    <property type="entry name" value="GNAT"/>
    <property type="match status" value="1"/>
</dbReference>
<keyword evidence="1" id="KW-0808">Transferase</keyword>
<gene>
    <name evidence="5" type="ORF">OHC33_003600</name>
</gene>
<dbReference type="PANTHER" id="PTHR10908:SF0">
    <property type="entry name" value="SEROTONIN N-ACETYLTRANSFERASE"/>
    <property type="match status" value="1"/>
</dbReference>
<evidence type="ECO:0000259" key="4">
    <source>
        <dbReference type="PROSITE" id="PS51186"/>
    </source>
</evidence>
<dbReference type="Pfam" id="PF13673">
    <property type="entry name" value="Acetyltransf_10"/>
    <property type="match status" value="1"/>
</dbReference>
<evidence type="ECO:0000256" key="3">
    <source>
        <dbReference type="SAM" id="MobiDB-lite"/>
    </source>
</evidence>
<feature type="compositionally biased region" description="Polar residues" evidence="3">
    <location>
        <begin position="29"/>
        <end position="42"/>
    </location>
</feature>
<proteinExistence type="predicted"/>
<evidence type="ECO:0000313" key="5">
    <source>
        <dbReference type="EMBL" id="KAK5954921.1"/>
    </source>
</evidence>
<dbReference type="SUPFAM" id="SSF55729">
    <property type="entry name" value="Acyl-CoA N-acyltransferases (Nat)"/>
    <property type="match status" value="1"/>
</dbReference>
<dbReference type="CDD" id="cd04301">
    <property type="entry name" value="NAT_SF"/>
    <property type="match status" value="1"/>
</dbReference>
<accession>A0AAN8I8R4</accession>
<dbReference type="InterPro" id="IPR000182">
    <property type="entry name" value="GNAT_dom"/>
</dbReference>
<protein>
    <recommendedName>
        <fullName evidence="4">N-acetyltransferase domain-containing protein</fullName>
    </recommendedName>
</protein>
<evidence type="ECO:0000256" key="2">
    <source>
        <dbReference type="ARBA" id="ARBA00023315"/>
    </source>
</evidence>